<dbReference type="AlphaFoldDB" id="A0A2I0KEN2"/>
<feature type="region of interest" description="Disordered" evidence="1">
    <location>
        <begin position="63"/>
        <end position="88"/>
    </location>
</feature>
<feature type="compositionally biased region" description="Polar residues" evidence="1">
    <location>
        <begin position="70"/>
        <end position="79"/>
    </location>
</feature>
<evidence type="ECO:0000256" key="1">
    <source>
        <dbReference type="SAM" id="MobiDB-lite"/>
    </source>
</evidence>
<organism evidence="2 3">
    <name type="scientific">Punica granatum</name>
    <name type="common">Pomegranate</name>
    <dbReference type="NCBI Taxonomy" id="22663"/>
    <lineage>
        <taxon>Eukaryota</taxon>
        <taxon>Viridiplantae</taxon>
        <taxon>Streptophyta</taxon>
        <taxon>Embryophyta</taxon>
        <taxon>Tracheophyta</taxon>
        <taxon>Spermatophyta</taxon>
        <taxon>Magnoliopsida</taxon>
        <taxon>eudicotyledons</taxon>
        <taxon>Gunneridae</taxon>
        <taxon>Pentapetalae</taxon>
        <taxon>rosids</taxon>
        <taxon>malvids</taxon>
        <taxon>Myrtales</taxon>
        <taxon>Lythraceae</taxon>
        <taxon>Punica</taxon>
    </lineage>
</organism>
<reference evidence="2 3" key="1">
    <citation type="submission" date="2017-11" db="EMBL/GenBank/DDBJ databases">
        <title>De-novo sequencing of pomegranate (Punica granatum L.) genome.</title>
        <authorList>
            <person name="Akparov Z."/>
            <person name="Amiraslanov A."/>
            <person name="Hajiyeva S."/>
            <person name="Abbasov M."/>
            <person name="Kaur K."/>
            <person name="Hamwieh A."/>
            <person name="Solovyev V."/>
            <person name="Salamov A."/>
            <person name="Braich B."/>
            <person name="Kosarev P."/>
            <person name="Mahmoud A."/>
            <person name="Hajiyev E."/>
            <person name="Babayeva S."/>
            <person name="Izzatullayeva V."/>
            <person name="Mammadov A."/>
            <person name="Mammadov A."/>
            <person name="Sharifova S."/>
            <person name="Ojaghi J."/>
            <person name="Eynullazada K."/>
            <person name="Bayramov B."/>
            <person name="Abdulazimova A."/>
            <person name="Shahmuradov I."/>
        </authorList>
    </citation>
    <scope>NUCLEOTIDE SEQUENCE [LARGE SCALE GENOMIC DNA]</scope>
    <source>
        <strain evidence="3">cv. AG2017</strain>
        <tissue evidence="2">Leaf</tissue>
    </source>
</reference>
<protein>
    <submittedName>
        <fullName evidence="2">Uncharacterized protein</fullName>
    </submittedName>
</protein>
<name>A0A2I0KEN2_PUNGR</name>
<accession>A0A2I0KEN2</accession>
<feature type="region of interest" description="Disordered" evidence="1">
    <location>
        <begin position="221"/>
        <end position="248"/>
    </location>
</feature>
<gene>
    <name evidence="2" type="ORF">CRG98_012632</name>
</gene>
<evidence type="ECO:0000313" key="2">
    <source>
        <dbReference type="EMBL" id="PKI66967.1"/>
    </source>
</evidence>
<sequence>MTEIPLLTAVAKGELIPFRLRGSRTLRGPGIPKGNGQVIYSNTIPDRLSCITQLSKMDSSLSIAGEQARHPSNSRQLTPTEGRKRRGVHRAAGVNPCILLAWSNVLPMLSLFSLSINNSKRVIATLQLTTTKPKSQTLFSGSLVITLWKLLNRGLTKFAQKCPMRVTNAAALRHLDEKGPKPTGEHVLQAVGTTADSDSRSVGVHRRSTLELESLVTQLAHSQQTNHSSWGPNLQQGDTNKARDCPNSNVSIRRLSTLITAS</sequence>
<evidence type="ECO:0000313" key="3">
    <source>
        <dbReference type="Proteomes" id="UP000233551"/>
    </source>
</evidence>
<keyword evidence="3" id="KW-1185">Reference proteome</keyword>
<dbReference type="Proteomes" id="UP000233551">
    <property type="component" value="Unassembled WGS sequence"/>
</dbReference>
<feature type="compositionally biased region" description="Polar residues" evidence="1">
    <location>
        <begin position="221"/>
        <end position="239"/>
    </location>
</feature>
<proteinExistence type="predicted"/>
<comment type="caution">
    <text evidence="2">The sequence shown here is derived from an EMBL/GenBank/DDBJ whole genome shotgun (WGS) entry which is preliminary data.</text>
</comment>
<dbReference type="EMBL" id="PGOL01000650">
    <property type="protein sequence ID" value="PKI66967.1"/>
    <property type="molecule type" value="Genomic_DNA"/>
</dbReference>